<accession>A0A926NW12</accession>
<comment type="caution">
    <text evidence="3">The sequence shown here is derived from an EMBL/GenBank/DDBJ whole genome shotgun (WGS) entry which is preliminary data.</text>
</comment>
<evidence type="ECO:0008006" key="5">
    <source>
        <dbReference type="Google" id="ProtNLM"/>
    </source>
</evidence>
<proteinExistence type="predicted"/>
<dbReference type="RefSeq" id="WP_190290090.1">
    <property type="nucleotide sequence ID" value="NZ_JABFCZ010000004.1"/>
</dbReference>
<feature type="domain" description="Circularly permuted ATP-grasp type 2" evidence="2">
    <location>
        <begin position="93"/>
        <end position="471"/>
    </location>
</feature>
<evidence type="ECO:0000313" key="4">
    <source>
        <dbReference type="Proteomes" id="UP000598467"/>
    </source>
</evidence>
<dbReference type="InterPro" id="IPR025841">
    <property type="entry name" value="CP_ATPgrasp_2"/>
</dbReference>
<dbReference type="InterPro" id="IPR007296">
    <property type="entry name" value="DUF403"/>
</dbReference>
<dbReference type="InterPro" id="IPR051680">
    <property type="entry name" value="ATP-dep_Glu-Cys_Ligase-2"/>
</dbReference>
<evidence type="ECO:0000313" key="3">
    <source>
        <dbReference type="EMBL" id="MBD1545416.1"/>
    </source>
</evidence>
<dbReference type="Gene3D" id="3.40.50.11290">
    <property type="match status" value="1"/>
</dbReference>
<sequence>MGMDQASEKTDGVLGLLRTYRPLAGVADELLDPGGAVRPVWRSFLTHLSKLSANDIGQRFARGDQYLRDAGVFFRQYGEQEAIDREWPLSHVPVLIDANEWQAIADGLIQRAELLEDVVADLYGPNRLVAEGFLPACMVGRSPEWLRPLVGVTPRSGKFLHFLAFEIGRGPDGTWWVLGDRTQAPSGAGFALENRVATGRVFNDFYARANVQRLAGFFRRFRDQLQSLREETDSRVAILTPGLMNDTYFEHAYIARYLGFMLLEGEDLTVENGSLMVRTVAGLRPINVLWRRLDAAWSDPLELDEQSQIGTPGLVEAVRSGSVTMINALGAGILETRALLAFLPRICEAWKGEALKLPNIATWWCGDENARDYVTQNAGQMMISRALSTGLPFETSADNVVGGRFAGSDGQSLADWIAAQGNKLVGQEAVTLSTTPAYIDGTLVPRPMSLRVFLARTTSGWEVMSGGFARIGNSDDASAIAMQAGGSAADVWVIGGQSTRSDTLLQQPGSPYLRSQPGVLPSRAADNLFWLGRYVERAEGAIRLLRAYHARLEETDDPASPLVSATGAFLKGTGVDPSEPVPESLHGMLTSAVASASKVRDRFSVDGWLALNDLAGATEKMRSTVVAGDDTARAMGILLRKITGFSGLVHENMYRFTGWRFLGIGRSLERALAMANLLAVFTAEDAPEGSLELILEVGDSSMSMKRRYTVSVSSAPVLDLLALDTKNPRAILYQLNEMKDHLAVLPGADRYGQLSELSRSMLEVHTSLSVSTPETLTPEALTSLSNRIASLSVGLSTAYIR</sequence>
<name>A0A926NW12_9HYPH</name>
<dbReference type="Proteomes" id="UP000598467">
    <property type="component" value="Unassembled WGS sequence"/>
</dbReference>
<gene>
    <name evidence="3" type="ORF">HK439_04030</name>
</gene>
<dbReference type="PANTHER" id="PTHR34595">
    <property type="entry name" value="BLR5612 PROTEIN"/>
    <property type="match status" value="1"/>
</dbReference>
<dbReference type="SUPFAM" id="SSF56059">
    <property type="entry name" value="Glutathione synthetase ATP-binding domain-like"/>
    <property type="match status" value="1"/>
</dbReference>
<feature type="domain" description="DUF403" evidence="1">
    <location>
        <begin position="520"/>
        <end position="799"/>
    </location>
</feature>
<reference evidence="3" key="1">
    <citation type="submission" date="2020-05" db="EMBL/GenBank/DDBJ databases">
        <title>Identification of trans-AT polyketide cluster in two marine bacteria, producers of a novel glutaramide-containing polyketide sesbanimide D and analogs.</title>
        <authorList>
            <person name="Kacar D."/>
            <person name="Rodriguez P."/>
            <person name="Canedo L."/>
            <person name="Gonzalez E."/>
            <person name="Galan B."/>
            <person name="De La Calle F."/>
            <person name="Garcia J.L."/>
        </authorList>
    </citation>
    <scope>NUCLEOTIDE SEQUENCE</scope>
    <source>
        <strain evidence="3">PHM038</strain>
    </source>
</reference>
<dbReference type="AlphaFoldDB" id="A0A926NW12"/>
<evidence type="ECO:0000259" key="2">
    <source>
        <dbReference type="Pfam" id="PF14403"/>
    </source>
</evidence>
<organism evidence="3 4">
    <name type="scientific">Roseibium aggregatum</name>
    <dbReference type="NCBI Taxonomy" id="187304"/>
    <lineage>
        <taxon>Bacteria</taxon>
        <taxon>Pseudomonadati</taxon>
        <taxon>Pseudomonadota</taxon>
        <taxon>Alphaproteobacteria</taxon>
        <taxon>Hyphomicrobiales</taxon>
        <taxon>Stappiaceae</taxon>
        <taxon>Roseibium</taxon>
    </lineage>
</organism>
<dbReference type="EMBL" id="JABFCZ010000004">
    <property type="protein sequence ID" value="MBD1545416.1"/>
    <property type="molecule type" value="Genomic_DNA"/>
</dbReference>
<evidence type="ECO:0000259" key="1">
    <source>
        <dbReference type="Pfam" id="PF04168"/>
    </source>
</evidence>
<dbReference type="PANTHER" id="PTHR34595:SF2">
    <property type="entry name" value="BLR2978 PROTEIN"/>
    <property type="match status" value="1"/>
</dbReference>
<protein>
    <recommendedName>
        <fullName evidence="5">DUF403 domain-containing protein</fullName>
    </recommendedName>
</protein>
<dbReference type="Pfam" id="PF14403">
    <property type="entry name" value="CP_ATPgrasp_2"/>
    <property type="match status" value="1"/>
</dbReference>
<dbReference type="Pfam" id="PF04168">
    <property type="entry name" value="Alpha-E"/>
    <property type="match status" value="1"/>
</dbReference>